<dbReference type="eggNOG" id="KOG1802">
    <property type="taxonomic scope" value="Eukaryota"/>
</dbReference>
<feature type="compositionally biased region" description="Basic and acidic residues" evidence="5">
    <location>
        <begin position="59"/>
        <end position="71"/>
    </location>
</feature>
<dbReference type="PANTHER" id="PTHR43788:SF8">
    <property type="entry name" value="DNA-BINDING PROTEIN SMUBP-2"/>
    <property type="match status" value="1"/>
</dbReference>
<keyword evidence="8" id="KW-1185">Reference proteome</keyword>
<dbReference type="Gene3D" id="3.40.50.300">
    <property type="entry name" value="P-loop containing nucleotide triphosphate hydrolases"/>
    <property type="match status" value="2"/>
</dbReference>
<evidence type="ECO:0000256" key="3">
    <source>
        <dbReference type="ARBA" id="ARBA00022806"/>
    </source>
</evidence>
<dbReference type="GO" id="GO:0005524">
    <property type="term" value="F:ATP binding"/>
    <property type="evidence" value="ECO:0007669"/>
    <property type="project" value="UniProtKB-KW"/>
</dbReference>
<dbReference type="InParanoid" id="S2J5H2"/>
<dbReference type="Pfam" id="PF13087">
    <property type="entry name" value="AAA_12"/>
    <property type="match status" value="1"/>
</dbReference>
<evidence type="ECO:0000256" key="2">
    <source>
        <dbReference type="ARBA" id="ARBA00022801"/>
    </source>
</evidence>
<keyword evidence="3" id="KW-0347">Helicase</keyword>
<evidence type="ECO:0000256" key="1">
    <source>
        <dbReference type="ARBA" id="ARBA00022741"/>
    </source>
</evidence>
<dbReference type="InterPro" id="IPR041679">
    <property type="entry name" value="DNA2/NAM7-like_C"/>
</dbReference>
<dbReference type="VEuPathDB" id="FungiDB:HMPREF1544_09806"/>
<evidence type="ECO:0000256" key="5">
    <source>
        <dbReference type="SAM" id="MobiDB-lite"/>
    </source>
</evidence>
<feature type="region of interest" description="Disordered" evidence="5">
    <location>
        <begin position="50"/>
        <end position="71"/>
    </location>
</feature>
<feature type="domain" description="DNA2/NAM7 helicase-like C-terminal" evidence="6">
    <location>
        <begin position="1088"/>
        <end position="1272"/>
    </location>
</feature>
<protein>
    <recommendedName>
        <fullName evidence="6">DNA2/NAM7 helicase-like C-terminal domain-containing protein</fullName>
    </recommendedName>
</protein>
<keyword evidence="4" id="KW-0067">ATP-binding</keyword>
<dbReference type="OrthoDB" id="6513042at2759"/>
<dbReference type="OMA" id="DKMQGQE"/>
<dbReference type="EMBL" id="KE124071">
    <property type="protein sequence ID" value="EPB83422.1"/>
    <property type="molecule type" value="Genomic_DNA"/>
</dbReference>
<dbReference type="CDD" id="cd18808">
    <property type="entry name" value="SF1_C_Upf1"/>
    <property type="match status" value="1"/>
</dbReference>
<gene>
    <name evidence="7" type="ORF">HMPREF1544_09806</name>
</gene>
<dbReference type="Proteomes" id="UP000014254">
    <property type="component" value="Unassembled WGS sequence"/>
</dbReference>
<evidence type="ECO:0000256" key="4">
    <source>
        <dbReference type="ARBA" id="ARBA00022840"/>
    </source>
</evidence>
<reference evidence="8" key="1">
    <citation type="submission" date="2013-05" db="EMBL/GenBank/DDBJ databases">
        <title>The Genome sequence of Mucor circinelloides f. circinelloides 1006PhL.</title>
        <authorList>
            <consortium name="The Broad Institute Genomics Platform"/>
            <person name="Cuomo C."/>
            <person name="Earl A."/>
            <person name="Findley K."/>
            <person name="Lee S.C."/>
            <person name="Walker B."/>
            <person name="Young S."/>
            <person name="Zeng Q."/>
            <person name="Gargeya S."/>
            <person name="Fitzgerald M."/>
            <person name="Haas B."/>
            <person name="Abouelleil A."/>
            <person name="Allen A.W."/>
            <person name="Alvarado L."/>
            <person name="Arachchi H.M."/>
            <person name="Berlin A.M."/>
            <person name="Chapman S.B."/>
            <person name="Gainer-Dewar J."/>
            <person name="Goldberg J."/>
            <person name="Griggs A."/>
            <person name="Gujja S."/>
            <person name="Hansen M."/>
            <person name="Howarth C."/>
            <person name="Imamovic A."/>
            <person name="Ireland A."/>
            <person name="Larimer J."/>
            <person name="McCowan C."/>
            <person name="Murphy C."/>
            <person name="Pearson M."/>
            <person name="Poon T.W."/>
            <person name="Priest M."/>
            <person name="Roberts A."/>
            <person name="Saif S."/>
            <person name="Shea T."/>
            <person name="Sisk P."/>
            <person name="Sykes S."/>
            <person name="Wortman J."/>
            <person name="Nusbaum C."/>
            <person name="Birren B."/>
        </authorList>
    </citation>
    <scope>NUCLEOTIDE SEQUENCE [LARGE SCALE GENOMIC DNA]</scope>
    <source>
        <strain evidence="8">1006PhL</strain>
    </source>
</reference>
<dbReference type="InterPro" id="IPR027417">
    <property type="entry name" value="P-loop_NTPase"/>
</dbReference>
<dbReference type="Pfam" id="PF13245">
    <property type="entry name" value="AAA_19"/>
    <property type="match status" value="1"/>
</dbReference>
<keyword evidence="2" id="KW-0378">Hydrolase</keyword>
<evidence type="ECO:0000259" key="6">
    <source>
        <dbReference type="Pfam" id="PF13087"/>
    </source>
</evidence>
<dbReference type="GO" id="GO:0016787">
    <property type="term" value="F:hydrolase activity"/>
    <property type="evidence" value="ECO:0007669"/>
    <property type="project" value="UniProtKB-KW"/>
</dbReference>
<dbReference type="GO" id="GO:0043139">
    <property type="term" value="F:5'-3' DNA helicase activity"/>
    <property type="evidence" value="ECO:0007669"/>
    <property type="project" value="TreeGrafter"/>
</dbReference>
<evidence type="ECO:0000313" key="8">
    <source>
        <dbReference type="Proteomes" id="UP000014254"/>
    </source>
</evidence>
<keyword evidence="1" id="KW-0547">Nucleotide-binding</keyword>
<evidence type="ECO:0000313" key="7">
    <source>
        <dbReference type="EMBL" id="EPB83422.1"/>
    </source>
</evidence>
<dbReference type="InterPro" id="IPR050534">
    <property type="entry name" value="Coronavir_polyprotein_1ab"/>
</dbReference>
<dbReference type="InterPro" id="IPR047187">
    <property type="entry name" value="SF1_C_Upf1"/>
</dbReference>
<sequence length="1318" mass="151894">MLKASKIDQEQSAPVVPTIAKYSISALASSIYYNCEKHIYLLSKSARQLNTNSSTSSDDGDKAKNESIKEAHCDRGNEFEEELFKRHRSMMVDHSKTQDFKQALREAEPGKYLYQLKCSLPDSFYEDIIHNSTSYRINNFIPDFLYIRLDPVTNMRKIFIIDAKASKKMSNSHQFQVSSYAFFLSYLITDIPNLEVDDMGGVWLPSNKDAPEQFRIDFVLNKIKYMYIDTLVKISMDPNPEWVLGSKCVSCPFLKRCKSDAKGTVRSIPYMNKEKAKQLQNNSMVDIEDLSELLGTLKIDDTVTTTQQPPQRVLTGYEDYVNAYNDHKPRFMGYASVYTAQVIDHAIYIYLQMDNYSERPFVYGIQVMDRQDNKISEYYFTADYQEHLQDELLVYTSFAQKFVADLTQVLHYMDQQSSRCLFYVYDDQEKKQIQRFLYNVIIHGNEDLVSLQQDDKNKVISEAMQCLVILFQDTQLLGLPGIVQFPDIDDLPKTSAVGRFTSIEQLLQQNIALGVSGYYGLSDAVEWMTSHASSNSNKEEEDQLVEALSGLDLNEIYTHWKTPGNDIACATELLVSKRFTWLQEIMSTYWRLAIEYMQTTGTELFPLKCKPFKWPTLKKFNNQILAKLVFFKQLECIKSCDEVRMDRIRDLSKLEHHISVNETTLGGLILEYEYGVGSDFDYDHTFSVSPVLNGPHVQQKMDSLKMDTFKQYILVPDDRDGIIETIVYPDLQYKTAGTFQKKFIRCVDIKAIRPNQIVVNTYNLKRSVRRWRLYKRYTDFTVDRCTETLKNLDKDEDEDGLTDVMELVQDPNAWSMKNPTYDDQIDLSNNTKAQQWLDDFAMSPSQKDISVSIFQRRLQIIWGPPGSGKTEFLALFINWYIKCFSDQHANKSKDLMIGVTAFTRDAIVNLLKRIEKVQQQHGLSDVFSIMYVNKDGGEAQKGSNIMCVEWKDSIKNINKLKKATSIKIYVVGATVWGWDRIRNNWKRFKQKGCDMMILDESTQLLVSDAILAIACLSKPNGKLIVAGDHMQLGPIIKNNYSDIPSSIDDPLLYGSIQQCLMRTRENHAIPAREFLLQVGALHDFGPNTLQLKDNWRMNSELNSFFQQIYGPDYTSRFPETKLQLDWTKPQQHRHTSMIQAILDPLKSIALVKLQQQQQQQQSAANAVENEANMVQQLVSAYLDSNVGHKPSVMVVTPHHQQRIAIKRKLDMLSDSVIPVDTVEKMQGQECELIIACFSCTNNKRSRNNEFLRDFRRWNVALSRARTKVIVLTVEELLNPNPTEGILESFHQPFEPTDGYALLCLLQAWAQKKDSIWTI</sequence>
<accession>S2J5H2</accession>
<dbReference type="PANTHER" id="PTHR43788">
    <property type="entry name" value="DNA2/NAM7 HELICASE FAMILY MEMBER"/>
    <property type="match status" value="1"/>
</dbReference>
<dbReference type="STRING" id="1220926.S2J5H2"/>
<name>S2J5H2_MUCC1</name>
<organism evidence="7 8">
    <name type="scientific">Mucor circinelloides f. circinelloides (strain 1006PhL)</name>
    <name type="common">Mucormycosis agent</name>
    <name type="synonym">Calyptromyces circinelloides</name>
    <dbReference type="NCBI Taxonomy" id="1220926"/>
    <lineage>
        <taxon>Eukaryota</taxon>
        <taxon>Fungi</taxon>
        <taxon>Fungi incertae sedis</taxon>
        <taxon>Mucoromycota</taxon>
        <taxon>Mucoromycotina</taxon>
        <taxon>Mucoromycetes</taxon>
        <taxon>Mucorales</taxon>
        <taxon>Mucorineae</taxon>
        <taxon>Mucoraceae</taxon>
        <taxon>Mucor</taxon>
    </lineage>
</organism>
<dbReference type="SUPFAM" id="SSF52540">
    <property type="entry name" value="P-loop containing nucleoside triphosphate hydrolases"/>
    <property type="match status" value="1"/>
</dbReference>
<proteinExistence type="predicted"/>